<dbReference type="GO" id="GO:0008353">
    <property type="term" value="F:RNA polymerase II CTD heptapeptide repeat kinase activity"/>
    <property type="evidence" value="ECO:0007669"/>
    <property type="project" value="UniProtKB-EC"/>
</dbReference>
<sequence>MSVPHPDSVRSGSQQVPMSSTASSNSNTPSPPRDRRRDGKKFVGCSPFEDYELTTKLGEGTFGEVHKAVHKATGAVVALKRVLMHNEKEGLPITAIREIKLLKSLNHPNIVPLADMLVKSECAASAQAPSVYMVFPYMEHDLTGLLENPKIQLRPEHIKLYLRQLLEGTAYLHASRVMHRDMKASNLLINNDGGLFIADFGLARAFNPDEKKDLTKCVVTRWYRPPELLLGERKYTTSIDIWGIGCIFAEMLVGKPVFQGSTDLNQIDQVMRVCGSPNDSLWPGWRDLPDCRQVEDFGVYPRRVRDEFARFGDEAADLLDQLLQLDPRRRPSAADALKHPLFFTAPFPARPEDMPVFEHSHEFDRRKHRSQRARPSSQGQAAPVPAPAEAPAVEAAAAAAHHQHGQSYRPAEHGHQPPDTHHHGGRQSGHYQPQYSPSRRRDTSRGRHDRRDSPHGRSSRNDGHRDGGHGGGSHRDSKRNGNTYSGGGGGGGGGGSRSGYHPYGRSGGGSGWR</sequence>
<dbReference type="GO" id="GO:0004740">
    <property type="term" value="F:pyruvate dehydrogenase (acetyl-transferring) kinase activity"/>
    <property type="evidence" value="ECO:0007669"/>
    <property type="project" value="UniProtKB-EC"/>
</dbReference>
<comment type="catalytic activity">
    <reaction evidence="9">
        <text>L-threonyl-[protein] + ATP = O-phospho-L-threonyl-[protein] + ADP + H(+)</text>
        <dbReference type="Rhea" id="RHEA:46608"/>
        <dbReference type="Rhea" id="RHEA-COMP:11060"/>
        <dbReference type="Rhea" id="RHEA-COMP:11605"/>
        <dbReference type="ChEBI" id="CHEBI:15378"/>
        <dbReference type="ChEBI" id="CHEBI:30013"/>
        <dbReference type="ChEBI" id="CHEBI:30616"/>
        <dbReference type="ChEBI" id="CHEBI:61977"/>
        <dbReference type="ChEBI" id="CHEBI:456216"/>
        <dbReference type="EC" id="2.7.11.22"/>
    </reaction>
</comment>
<keyword evidence="8" id="KW-0539">Nucleus</keyword>
<dbReference type="PANTHER" id="PTHR24056:SF233">
    <property type="entry name" value="CYCLIN-DEPENDENT KINASE 9"/>
    <property type="match status" value="1"/>
</dbReference>
<reference evidence="15" key="1">
    <citation type="submission" date="2022-07" db="EMBL/GenBank/DDBJ databases">
        <title>Phylogenomic reconstructions and comparative analyses of Kickxellomycotina fungi.</title>
        <authorList>
            <person name="Reynolds N.K."/>
            <person name="Stajich J.E."/>
            <person name="Barry K."/>
            <person name="Grigoriev I.V."/>
            <person name="Crous P."/>
            <person name="Smith M.E."/>
        </authorList>
    </citation>
    <scope>NUCLEOTIDE SEQUENCE</scope>
    <source>
        <strain evidence="15">BCRC 34381</strain>
    </source>
</reference>
<evidence type="ECO:0000256" key="13">
    <source>
        <dbReference type="SAM" id="MobiDB-lite"/>
    </source>
</evidence>
<dbReference type="EMBL" id="JANBOI010000038">
    <property type="protein sequence ID" value="KAJ1735164.1"/>
    <property type="molecule type" value="Genomic_DNA"/>
</dbReference>
<dbReference type="GO" id="GO:0005524">
    <property type="term" value="F:ATP binding"/>
    <property type="evidence" value="ECO:0007669"/>
    <property type="project" value="UniProtKB-UniRule"/>
</dbReference>
<keyword evidence="5 12" id="KW-0547">Nucleotide-binding</keyword>
<dbReference type="PANTHER" id="PTHR24056">
    <property type="entry name" value="CELL DIVISION PROTEIN KINASE"/>
    <property type="match status" value="1"/>
</dbReference>
<feature type="compositionally biased region" description="Basic and acidic residues" evidence="13">
    <location>
        <begin position="32"/>
        <end position="41"/>
    </location>
</feature>
<dbReference type="FunFam" id="3.30.200.20:FF:000124">
    <property type="entry name" value="Cyclin-dependent kinase 4"/>
    <property type="match status" value="1"/>
</dbReference>
<evidence type="ECO:0000256" key="7">
    <source>
        <dbReference type="ARBA" id="ARBA00022840"/>
    </source>
</evidence>
<dbReference type="InterPro" id="IPR050108">
    <property type="entry name" value="CDK"/>
</dbReference>
<dbReference type="InterPro" id="IPR008271">
    <property type="entry name" value="Ser/Thr_kinase_AS"/>
</dbReference>
<dbReference type="InterPro" id="IPR011009">
    <property type="entry name" value="Kinase-like_dom_sf"/>
</dbReference>
<evidence type="ECO:0000256" key="3">
    <source>
        <dbReference type="ARBA" id="ARBA00022527"/>
    </source>
</evidence>
<comment type="catalytic activity">
    <reaction evidence="10">
        <text>L-seryl-[protein] + ATP = O-phospho-L-seryl-[protein] + ADP + H(+)</text>
        <dbReference type="Rhea" id="RHEA:17989"/>
        <dbReference type="Rhea" id="RHEA-COMP:9863"/>
        <dbReference type="Rhea" id="RHEA-COMP:11604"/>
        <dbReference type="ChEBI" id="CHEBI:15378"/>
        <dbReference type="ChEBI" id="CHEBI:29999"/>
        <dbReference type="ChEBI" id="CHEBI:30616"/>
        <dbReference type="ChEBI" id="CHEBI:83421"/>
        <dbReference type="ChEBI" id="CHEBI:456216"/>
        <dbReference type="EC" id="2.7.11.22"/>
    </reaction>
</comment>
<feature type="compositionally biased region" description="Gly residues" evidence="13">
    <location>
        <begin position="484"/>
        <end position="497"/>
    </location>
</feature>
<dbReference type="Proteomes" id="UP001143981">
    <property type="component" value="Unassembled WGS sequence"/>
</dbReference>
<evidence type="ECO:0000256" key="4">
    <source>
        <dbReference type="ARBA" id="ARBA00022679"/>
    </source>
</evidence>
<evidence type="ECO:0000259" key="14">
    <source>
        <dbReference type="PROSITE" id="PS50011"/>
    </source>
</evidence>
<comment type="subcellular location">
    <subcellularLocation>
        <location evidence="1">Nucleus</location>
    </subcellularLocation>
</comment>
<comment type="caution">
    <text evidence="15">The sequence shown here is derived from an EMBL/GenBank/DDBJ whole genome shotgun (WGS) entry which is preliminary data.</text>
</comment>
<evidence type="ECO:0000256" key="5">
    <source>
        <dbReference type="ARBA" id="ARBA00022741"/>
    </source>
</evidence>
<keyword evidence="7 12" id="KW-0067">ATP-binding</keyword>
<keyword evidence="6 15" id="KW-0418">Kinase</keyword>
<dbReference type="InterPro" id="IPR000719">
    <property type="entry name" value="Prot_kinase_dom"/>
</dbReference>
<feature type="compositionally biased region" description="Basic and acidic residues" evidence="13">
    <location>
        <begin position="439"/>
        <end position="479"/>
    </location>
</feature>
<dbReference type="Gene3D" id="3.30.200.20">
    <property type="entry name" value="Phosphorylase Kinase, domain 1"/>
    <property type="match status" value="1"/>
</dbReference>
<dbReference type="EC" id="2.7.11.2" evidence="15"/>
<name>A0A9W7YHV6_9FUNG</name>
<evidence type="ECO:0000256" key="1">
    <source>
        <dbReference type="ARBA" id="ARBA00004123"/>
    </source>
</evidence>
<dbReference type="AlphaFoldDB" id="A0A9W7YHV6"/>
<feature type="compositionally biased region" description="Basic and acidic residues" evidence="13">
    <location>
        <begin position="410"/>
        <end position="422"/>
    </location>
</feature>
<feature type="region of interest" description="Disordered" evidence="13">
    <location>
        <begin position="360"/>
        <end position="513"/>
    </location>
</feature>
<evidence type="ECO:0000313" key="16">
    <source>
        <dbReference type="Proteomes" id="UP001143981"/>
    </source>
</evidence>
<proteinExistence type="inferred from homology"/>
<keyword evidence="16" id="KW-1185">Reference proteome</keyword>
<evidence type="ECO:0000256" key="12">
    <source>
        <dbReference type="PROSITE-ProRule" id="PRU10141"/>
    </source>
</evidence>
<dbReference type="PROSITE" id="PS50011">
    <property type="entry name" value="PROTEIN_KINASE_DOM"/>
    <property type="match status" value="1"/>
</dbReference>
<feature type="domain" description="Protein kinase" evidence="14">
    <location>
        <begin position="51"/>
        <end position="342"/>
    </location>
</feature>
<dbReference type="PROSITE" id="PS00108">
    <property type="entry name" value="PROTEIN_KINASE_ST"/>
    <property type="match status" value="1"/>
</dbReference>
<protein>
    <submittedName>
        <fullName evidence="15">Serine/threonine protein kinase, CMGC, CDC2/CDK sub</fullName>
        <ecNumber evidence="15">2.7.11.2</ecNumber>
    </submittedName>
</protein>
<dbReference type="FunFam" id="1.10.510.10:FF:000415">
    <property type="entry name" value="CMGC/CDK/CRK7 protein kinase, variant"/>
    <property type="match status" value="1"/>
</dbReference>
<dbReference type="Gene3D" id="1.10.510.10">
    <property type="entry name" value="Transferase(Phosphotransferase) domain 1"/>
    <property type="match status" value="1"/>
</dbReference>
<accession>A0A9W7YHV6</accession>
<feature type="region of interest" description="Disordered" evidence="13">
    <location>
        <begin position="1"/>
        <end position="43"/>
    </location>
</feature>
<organism evidence="15 16">
    <name type="scientific">Coemansia biformis</name>
    <dbReference type="NCBI Taxonomy" id="1286918"/>
    <lineage>
        <taxon>Eukaryota</taxon>
        <taxon>Fungi</taxon>
        <taxon>Fungi incertae sedis</taxon>
        <taxon>Zoopagomycota</taxon>
        <taxon>Kickxellomycotina</taxon>
        <taxon>Kickxellomycetes</taxon>
        <taxon>Kickxellales</taxon>
        <taxon>Kickxellaceae</taxon>
        <taxon>Coemansia</taxon>
    </lineage>
</organism>
<keyword evidence="4 15" id="KW-0808">Transferase</keyword>
<gene>
    <name evidence="15" type="primary">BUR1</name>
    <name evidence="15" type="ORF">LPJ61_000692</name>
</gene>
<evidence type="ECO:0000256" key="6">
    <source>
        <dbReference type="ARBA" id="ARBA00022777"/>
    </source>
</evidence>
<evidence type="ECO:0000313" key="15">
    <source>
        <dbReference type="EMBL" id="KAJ1735164.1"/>
    </source>
</evidence>
<dbReference type="PROSITE" id="PS00107">
    <property type="entry name" value="PROTEIN_KINASE_ATP"/>
    <property type="match status" value="1"/>
</dbReference>
<dbReference type="OrthoDB" id="28397at2759"/>
<dbReference type="InterPro" id="IPR017441">
    <property type="entry name" value="Protein_kinase_ATP_BS"/>
</dbReference>
<evidence type="ECO:0000256" key="11">
    <source>
        <dbReference type="ARBA" id="ARBA00049280"/>
    </source>
</evidence>
<dbReference type="GO" id="GO:0004693">
    <property type="term" value="F:cyclin-dependent protein serine/threonine kinase activity"/>
    <property type="evidence" value="ECO:0007669"/>
    <property type="project" value="UniProtKB-EC"/>
</dbReference>
<evidence type="ECO:0000256" key="2">
    <source>
        <dbReference type="ARBA" id="ARBA00006485"/>
    </source>
</evidence>
<feature type="binding site" evidence="12">
    <location>
        <position position="80"/>
    </location>
    <ligand>
        <name>ATP</name>
        <dbReference type="ChEBI" id="CHEBI:30616"/>
    </ligand>
</feature>
<dbReference type="Pfam" id="PF00069">
    <property type="entry name" value="Pkinase"/>
    <property type="match status" value="1"/>
</dbReference>
<dbReference type="SUPFAM" id="SSF56112">
    <property type="entry name" value="Protein kinase-like (PK-like)"/>
    <property type="match status" value="1"/>
</dbReference>
<comment type="similarity">
    <text evidence="2">Belongs to the protein kinase superfamily. CMGC Ser/Thr protein kinase family. CDC2/CDKX subfamily.</text>
</comment>
<evidence type="ECO:0000256" key="8">
    <source>
        <dbReference type="ARBA" id="ARBA00023242"/>
    </source>
</evidence>
<evidence type="ECO:0000256" key="10">
    <source>
        <dbReference type="ARBA" id="ARBA00048367"/>
    </source>
</evidence>
<dbReference type="SMART" id="SM00220">
    <property type="entry name" value="S_TKc"/>
    <property type="match status" value="1"/>
</dbReference>
<dbReference type="GO" id="GO:0005634">
    <property type="term" value="C:nucleus"/>
    <property type="evidence" value="ECO:0007669"/>
    <property type="project" value="UniProtKB-SubCell"/>
</dbReference>
<keyword evidence="3 15" id="KW-0723">Serine/threonine-protein kinase</keyword>
<evidence type="ECO:0000256" key="9">
    <source>
        <dbReference type="ARBA" id="ARBA00047811"/>
    </source>
</evidence>
<feature type="compositionally biased region" description="Low complexity" evidence="13">
    <location>
        <begin position="17"/>
        <end position="28"/>
    </location>
</feature>
<feature type="compositionally biased region" description="Low complexity" evidence="13">
    <location>
        <begin position="381"/>
        <end position="400"/>
    </location>
</feature>
<comment type="catalytic activity">
    <reaction evidence="11">
        <text>[DNA-directed RNA polymerase] + ATP = phospho-[DNA-directed RNA polymerase] + ADP + H(+)</text>
        <dbReference type="Rhea" id="RHEA:10216"/>
        <dbReference type="Rhea" id="RHEA-COMP:11321"/>
        <dbReference type="Rhea" id="RHEA-COMP:11322"/>
        <dbReference type="ChEBI" id="CHEBI:15378"/>
        <dbReference type="ChEBI" id="CHEBI:30616"/>
        <dbReference type="ChEBI" id="CHEBI:43176"/>
        <dbReference type="ChEBI" id="CHEBI:68546"/>
        <dbReference type="ChEBI" id="CHEBI:456216"/>
        <dbReference type="EC" id="2.7.11.23"/>
    </reaction>
</comment>